<protein>
    <recommendedName>
        <fullName evidence="4">DUF3019 domain-containing protein</fullName>
    </recommendedName>
</protein>
<evidence type="ECO:0008006" key="4">
    <source>
        <dbReference type="Google" id="ProtNLM"/>
    </source>
</evidence>
<reference evidence="2" key="1">
    <citation type="journal article" date="2014" name="Int. J. Syst. Evol. Microbiol.">
        <title>Complete genome sequence of Corynebacterium casei LMG S-19264T (=DSM 44701T), isolated from a smear-ripened cheese.</title>
        <authorList>
            <consortium name="US DOE Joint Genome Institute (JGI-PGF)"/>
            <person name="Walter F."/>
            <person name="Albersmeier A."/>
            <person name="Kalinowski J."/>
            <person name="Ruckert C."/>
        </authorList>
    </citation>
    <scope>NUCLEOTIDE SEQUENCE</scope>
    <source>
        <strain evidence="2">KCTC 42731</strain>
    </source>
</reference>
<dbReference type="AlphaFoldDB" id="A0A919BFJ4"/>
<reference evidence="2" key="2">
    <citation type="submission" date="2020-09" db="EMBL/GenBank/DDBJ databases">
        <authorList>
            <person name="Sun Q."/>
            <person name="Kim S."/>
        </authorList>
    </citation>
    <scope>NUCLEOTIDE SEQUENCE</scope>
    <source>
        <strain evidence="2">KCTC 42731</strain>
    </source>
</reference>
<evidence type="ECO:0000313" key="2">
    <source>
        <dbReference type="EMBL" id="GHF87960.1"/>
    </source>
</evidence>
<keyword evidence="3" id="KW-1185">Reference proteome</keyword>
<organism evidence="2 3">
    <name type="scientific">Thalassotalea marina</name>
    <dbReference type="NCBI Taxonomy" id="1673741"/>
    <lineage>
        <taxon>Bacteria</taxon>
        <taxon>Pseudomonadati</taxon>
        <taxon>Pseudomonadota</taxon>
        <taxon>Gammaproteobacteria</taxon>
        <taxon>Alteromonadales</taxon>
        <taxon>Colwelliaceae</taxon>
        <taxon>Thalassotalea</taxon>
    </lineage>
</organism>
<comment type="caution">
    <text evidence="2">The sequence shown here is derived from an EMBL/GenBank/DDBJ whole genome shotgun (WGS) entry which is preliminary data.</text>
</comment>
<dbReference type="Proteomes" id="UP000623842">
    <property type="component" value="Unassembled WGS sequence"/>
</dbReference>
<feature type="signal peptide" evidence="1">
    <location>
        <begin position="1"/>
        <end position="19"/>
    </location>
</feature>
<keyword evidence="1" id="KW-0732">Signal</keyword>
<name>A0A919BFJ4_9GAMM</name>
<accession>A0A919BFJ4</accession>
<evidence type="ECO:0000313" key="3">
    <source>
        <dbReference type="Proteomes" id="UP000623842"/>
    </source>
</evidence>
<dbReference type="EMBL" id="BNCK01000003">
    <property type="protein sequence ID" value="GHF87960.1"/>
    <property type="molecule type" value="Genomic_DNA"/>
</dbReference>
<feature type="chain" id="PRO_5037149131" description="DUF3019 domain-containing protein" evidence="1">
    <location>
        <begin position="20"/>
        <end position="103"/>
    </location>
</feature>
<proteinExistence type="predicted"/>
<evidence type="ECO:0000256" key="1">
    <source>
        <dbReference type="SAM" id="SignalP"/>
    </source>
</evidence>
<gene>
    <name evidence="2" type="ORF">GCM10017161_14530</name>
</gene>
<sequence>MRNMKYLLCLVLFTLPALAEQQPVIESLYGVKLLDNKVAIKVKSNGCSTNDKFNLLWSAQQLIIVREKPDNCRRMPHLVWLTFELKDATFPFVLQNPIVGYEL</sequence>